<keyword evidence="3 6" id="KW-0133">Cell shape</keyword>
<dbReference type="GO" id="GO:0016740">
    <property type="term" value="F:transferase activity"/>
    <property type="evidence" value="ECO:0007669"/>
    <property type="project" value="UniProtKB-KW"/>
</dbReference>
<keyword evidence="7" id="KW-0812">Transmembrane</keyword>
<reference evidence="10" key="1">
    <citation type="submission" date="2013-10" db="EMBL/GenBank/DDBJ databases">
        <title>Draft genome sequence of Lactobacillus fermentum NB-22.</title>
        <authorList>
            <person name="Chaplin A.V."/>
            <person name="Shkoporov A.N."/>
            <person name="Khokhlova E.V."/>
            <person name="Efimov B.A."/>
            <person name="Kafarskaia L.I."/>
        </authorList>
    </citation>
    <scope>NUCLEOTIDE SEQUENCE [LARGE SCALE GENOMIC DNA]</scope>
    <source>
        <strain evidence="10">NB-22</strain>
    </source>
</reference>
<evidence type="ECO:0000256" key="3">
    <source>
        <dbReference type="ARBA" id="ARBA00022960"/>
    </source>
</evidence>
<sequence length="231" mass="25928">MVKLWLPLPGRWSPLVKVCYNPAISENQRRIRMRSSLKRGLLAVALALVVAIGFANLLGNHRVDTANEASSSSTSETSSIMRTPIDWQKSSETVAYPDVNAHPDLWIKVSKKKQRVYLIDNGKILYTMYCSTGTGKNDTPTGTYYIQAERGTYFYSQQSGEGAHYWVSWLNHGEYLFHSVPTDESGNYKLSEAKQLGKKAASHGCVRLSVPDAKWFYENIKEGTKVVITND</sequence>
<comment type="pathway">
    <text evidence="1 6">Cell wall biogenesis; peptidoglycan biosynthesis.</text>
</comment>
<dbReference type="GO" id="GO:0071555">
    <property type="term" value="P:cell wall organization"/>
    <property type="evidence" value="ECO:0007669"/>
    <property type="project" value="UniProtKB-UniRule"/>
</dbReference>
<evidence type="ECO:0000256" key="7">
    <source>
        <dbReference type="SAM" id="Phobius"/>
    </source>
</evidence>
<dbReference type="GO" id="GO:0018104">
    <property type="term" value="P:peptidoglycan-protein cross-linking"/>
    <property type="evidence" value="ECO:0007669"/>
    <property type="project" value="TreeGrafter"/>
</dbReference>
<protein>
    <submittedName>
        <fullName evidence="9">Cell surface protein</fullName>
    </submittedName>
</protein>
<evidence type="ECO:0000256" key="6">
    <source>
        <dbReference type="PROSITE-ProRule" id="PRU01373"/>
    </source>
</evidence>
<feature type="active site" description="Nucleophile" evidence="6">
    <location>
        <position position="205"/>
    </location>
</feature>
<dbReference type="InterPro" id="IPR038063">
    <property type="entry name" value="Transpep_catalytic_dom"/>
</dbReference>
<keyword evidence="7" id="KW-0472">Membrane</keyword>
<organism evidence="9 10">
    <name type="scientific">Limosilactobacillus fermentum NB-22</name>
    <dbReference type="NCBI Taxonomy" id="1408443"/>
    <lineage>
        <taxon>Bacteria</taxon>
        <taxon>Bacillati</taxon>
        <taxon>Bacillota</taxon>
        <taxon>Bacilli</taxon>
        <taxon>Lactobacillales</taxon>
        <taxon>Lactobacillaceae</taxon>
        <taxon>Limosilactobacillus</taxon>
    </lineage>
</organism>
<feature type="active site" description="Proton donor/acceptor" evidence="6">
    <location>
        <position position="178"/>
    </location>
</feature>
<dbReference type="CDD" id="cd16913">
    <property type="entry name" value="YkuD_like"/>
    <property type="match status" value="1"/>
</dbReference>
<dbReference type="PANTHER" id="PTHR30582:SF2">
    <property type="entry name" value="L,D-TRANSPEPTIDASE YCIB-RELATED"/>
    <property type="match status" value="1"/>
</dbReference>
<feature type="transmembrane region" description="Helical" evidence="7">
    <location>
        <begin position="40"/>
        <end position="59"/>
    </location>
</feature>
<dbReference type="PROSITE" id="PS52029">
    <property type="entry name" value="LD_TPASE"/>
    <property type="match status" value="1"/>
</dbReference>
<proteinExistence type="predicted"/>
<dbReference type="Gene3D" id="2.40.440.10">
    <property type="entry name" value="L,D-transpeptidase catalytic domain-like"/>
    <property type="match status" value="1"/>
</dbReference>
<dbReference type="InterPro" id="IPR050979">
    <property type="entry name" value="LD-transpeptidase"/>
</dbReference>
<keyword evidence="7" id="KW-1133">Transmembrane helix</keyword>
<gene>
    <name evidence="9" type="ORF">NB22_04715</name>
</gene>
<dbReference type="EMBL" id="AYHA01000088">
    <property type="protein sequence ID" value="ESS01436.1"/>
    <property type="molecule type" value="Genomic_DNA"/>
</dbReference>
<comment type="caution">
    <text evidence="9">The sequence shown here is derived from an EMBL/GenBank/DDBJ whole genome shotgun (WGS) entry which is preliminary data.</text>
</comment>
<evidence type="ECO:0000259" key="8">
    <source>
        <dbReference type="PROSITE" id="PS52029"/>
    </source>
</evidence>
<dbReference type="Pfam" id="PF03734">
    <property type="entry name" value="YkuD"/>
    <property type="match status" value="1"/>
</dbReference>
<dbReference type="AlphaFoldDB" id="A0A829LZP4"/>
<dbReference type="SUPFAM" id="SSF141523">
    <property type="entry name" value="L,D-transpeptidase catalytic domain-like"/>
    <property type="match status" value="1"/>
</dbReference>
<reference evidence="9 10" key="2">
    <citation type="journal article" date="2015" name="Genome Announc.">
        <title>Draft Genome Sequence of Lactobacillus fermentum NB-22.</title>
        <authorList>
            <person name="Chaplin A.V."/>
            <person name="Shkoporov A.N."/>
            <person name="Efimov B.A."/>
            <person name="Pikina A.P."/>
            <person name="Borisova O.Y."/>
            <person name="Gladko I.A."/>
            <person name="Postnikova E.A."/>
            <person name="Lordkipanidze A.E."/>
            <person name="Kafarskaia L.I."/>
        </authorList>
    </citation>
    <scope>NUCLEOTIDE SEQUENCE [LARGE SCALE GENOMIC DNA]</scope>
    <source>
        <strain evidence="9 10">NB-22</strain>
    </source>
</reference>
<accession>A0A829LZP4</accession>
<evidence type="ECO:0000256" key="5">
    <source>
        <dbReference type="ARBA" id="ARBA00023316"/>
    </source>
</evidence>
<keyword evidence="2" id="KW-0808">Transferase</keyword>
<dbReference type="PANTHER" id="PTHR30582">
    <property type="entry name" value="L,D-TRANSPEPTIDASE"/>
    <property type="match status" value="1"/>
</dbReference>
<dbReference type="GO" id="GO:0071972">
    <property type="term" value="F:peptidoglycan L,D-transpeptidase activity"/>
    <property type="evidence" value="ECO:0007669"/>
    <property type="project" value="TreeGrafter"/>
</dbReference>
<dbReference type="GO" id="GO:0005576">
    <property type="term" value="C:extracellular region"/>
    <property type="evidence" value="ECO:0007669"/>
    <property type="project" value="TreeGrafter"/>
</dbReference>
<feature type="domain" description="L,D-TPase catalytic" evidence="8">
    <location>
        <begin position="105"/>
        <end position="229"/>
    </location>
</feature>
<dbReference type="UniPathway" id="UPA00219"/>
<evidence type="ECO:0000256" key="4">
    <source>
        <dbReference type="ARBA" id="ARBA00022984"/>
    </source>
</evidence>
<evidence type="ECO:0000256" key="1">
    <source>
        <dbReference type="ARBA" id="ARBA00004752"/>
    </source>
</evidence>
<keyword evidence="4 6" id="KW-0573">Peptidoglycan synthesis</keyword>
<dbReference type="GO" id="GO:0008360">
    <property type="term" value="P:regulation of cell shape"/>
    <property type="evidence" value="ECO:0007669"/>
    <property type="project" value="UniProtKB-UniRule"/>
</dbReference>
<keyword evidence="5 6" id="KW-0961">Cell wall biogenesis/degradation</keyword>
<dbReference type="InterPro" id="IPR005490">
    <property type="entry name" value="LD_TPept_cat_dom"/>
</dbReference>
<dbReference type="Proteomes" id="UP000018412">
    <property type="component" value="Unassembled WGS sequence"/>
</dbReference>
<evidence type="ECO:0000313" key="10">
    <source>
        <dbReference type="Proteomes" id="UP000018412"/>
    </source>
</evidence>
<name>A0A829LZP4_LIMFE</name>
<evidence type="ECO:0000313" key="9">
    <source>
        <dbReference type="EMBL" id="ESS01436.1"/>
    </source>
</evidence>
<evidence type="ECO:0000256" key="2">
    <source>
        <dbReference type="ARBA" id="ARBA00022679"/>
    </source>
</evidence>